<comment type="caution">
    <text evidence="1">The sequence shown here is derived from an EMBL/GenBank/DDBJ whole genome shotgun (WGS) entry which is preliminary data.</text>
</comment>
<proteinExistence type="predicted"/>
<evidence type="ECO:0000313" key="1">
    <source>
        <dbReference type="EMBL" id="KAJ7958240.1"/>
    </source>
</evidence>
<dbReference type="KEGG" id="qsa:O6P43_018996"/>
<dbReference type="AlphaFoldDB" id="A0AAD7LJL8"/>
<gene>
    <name evidence="1" type="ORF">O6P43_018996</name>
</gene>
<organism evidence="1 2">
    <name type="scientific">Quillaja saponaria</name>
    <name type="common">Soap bark tree</name>
    <dbReference type="NCBI Taxonomy" id="32244"/>
    <lineage>
        <taxon>Eukaryota</taxon>
        <taxon>Viridiplantae</taxon>
        <taxon>Streptophyta</taxon>
        <taxon>Embryophyta</taxon>
        <taxon>Tracheophyta</taxon>
        <taxon>Spermatophyta</taxon>
        <taxon>Magnoliopsida</taxon>
        <taxon>eudicotyledons</taxon>
        <taxon>Gunneridae</taxon>
        <taxon>Pentapetalae</taxon>
        <taxon>rosids</taxon>
        <taxon>fabids</taxon>
        <taxon>Fabales</taxon>
        <taxon>Quillajaceae</taxon>
        <taxon>Quillaja</taxon>
    </lineage>
</organism>
<evidence type="ECO:0000313" key="2">
    <source>
        <dbReference type="Proteomes" id="UP001163823"/>
    </source>
</evidence>
<dbReference type="Proteomes" id="UP001163823">
    <property type="component" value="Chromosome 8"/>
</dbReference>
<dbReference type="EMBL" id="JARAOO010000008">
    <property type="protein sequence ID" value="KAJ7958240.1"/>
    <property type="molecule type" value="Genomic_DNA"/>
</dbReference>
<sequence>MERLTDSDPVPTEIGAKTVLFMYVDRSLKTTKFFTPCSSVSFPKVSAIFELGLEILGRNPMHSEADVVAFQDALVRDMGGDVSNSQPSVSEVGMSMM</sequence>
<name>A0AAD7LJL8_QUISA</name>
<reference evidence="1" key="1">
    <citation type="journal article" date="2023" name="Science">
        <title>Elucidation of the pathway for biosynthesis of saponin adjuvants from the soapbark tree.</title>
        <authorList>
            <person name="Reed J."/>
            <person name="Orme A."/>
            <person name="El-Demerdash A."/>
            <person name="Owen C."/>
            <person name="Martin L.B.B."/>
            <person name="Misra R.C."/>
            <person name="Kikuchi S."/>
            <person name="Rejzek M."/>
            <person name="Martin A.C."/>
            <person name="Harkess A."/>
            <person name="Leebens-Mack J."/>
            <person name="Louveau T."/>
            <person name="Stephenson M.J."/>
            <person name="Osbourn A."/>
        </authorList>
    </citation>
    <scope>NUCLEOTIDE SEQUENCE</scope>
    <source>
        <strain evidence="1">S10</strain>
    </source>
</reference>
<protein>
    <submittedName>
        <fullName evidence="1">Uncharacterized protein</fullName>
    </submittedName>
</protein>
<accession>A0AAD7LJL8</accession>
<keyword evidence="2" id="KW-1185">Reference proteome</keyword>